<dbReference type="InterPro" id="IPR020904">
    <property type="entry name" value="Sc_DH/Rdtase_CS"/>
</dbReference>
<dbReference type="PROSITE" id="PS00061">
    <property type="entry name" value="ADH_SHORT"/>
    <property type="match status" value="1"/>
</dbReference>
<protein>
    <submittedName>
        <fullName evidence="3">Short-chain dehydrogenase</fullName>
    </submittedName>
</protein>
<dbReference type="Gene3D" id="3.40.50.720">
    <property type="entry name" value="NAD(P)-binding Rossmann-like Domain"/>
    <property type="match status" value="1"/>
</dbReference>
<dbReference type="PANTHER" id="PTHR24321:SF8">
    <property type="entry name" value="ESTRADIOL 17-BETA-DEHYDROGENASE 8-RELATED"/>
    <property type="match status" value="1"/>
</dbReference>
<dbReference type="EMBL" id="CP011390">
    <property type="protein sequence ID" value="ANE49581.1"/>
    <property type="molecule type" value="Genomic_DNA"/>
</dbReference>
<dbReference type="RefSeq" id="WP_066401697.1">
    <property type="nucleotide sequence ID" value="NZ_CP011390.1"/>
</dbReference>
<name>A0A172TR81_9BACT</name>
<dbReference type="NCBIfam" id="NF005559">
    <property type="entry name" value="PRK07231.1"/>
    <property type="match status" value="1"/>
</dbReference>
<accession>A0A172TR81</accession>
<dbReference type="PATRIC" id="fig|1492898.3.peg.601"/>
<dbReference type="NCBIfam" id="NF004818">
    <property type="entry name" value="PRK06172.1"/>
    <property type="match status" value="1"/>
</dbReference>
<dbReference type="InterPro" id="IPR002347">
    <property type="entry name" value="SDR_fam"/>
</dbReference>
<organism evidence="3 4">
    <name type="scientific">Flavisolibacter tropicus</name>
    <dbReference type="NCBI Taxonomy" id="1492898"/>
    <lineage>
        <taxon>Bacteria</taxon>
        <taxon>Pseudomonadati</taxon>
        <taxon>Bacteroidota</taxon>
        <taxon>Chitinophagia</taxon>
        <taxon>Chitinophagales</taxon>
        <taxon>Chitinophagaceae</taxon>
        <taxon>Flavisolibacter</taxon>
    </lineage>
</organism>
<comment type="similarity">
    <text evidence="1">Belongs to the short-chain dehydrogenases/reductases (SDR) family.</text>
</comment>
<dbReference type="PRINTS" id="PR00081">
    <property type="entry name" value="GDHRDH"/>
</dbReference>
<evidence type="ECO:0000313" key="4">
    <source>
        <dbReference type="Proteomes" id="UP000077177"/>
    </source>
</evidence>
<evidence type="ECO:0000313" key="3">
    <source>
        <dbReference type="EMBL" id="ANE49581.1"/>
    </source>
</evidence>
<dbReference type="AlphaFoldDB" id="A0A172TR81"/>
<dbReference type="FunFam" id="3.40.50.720:FF:000084">
    <property type="entry name" value="Short-chain dehydrogenase reductase"/>
    <property type="match status" value="1"/>
</dbReference>
<reference evidence="3 4" key="2">
    <citation type="journal article" date="2016" name="Int. J. Syst. Evol. Microbiol.">
        <title>Flavisolibacter tropicus sp. nov., isolated from tropical soil.</title>
        <authorList>
            <person name="Lee J.J."/>
            <person name="Kang M.S."/>
            <person name="Kim G.S."/>
            <person name="Lee C.S."/>
            <person name="Lim S."/>
            <person name="Lee J."/>
            <person name="Roh S.H."/>
            <person name="Kang H."/>
            <person name="Ha J.M."/>
            <person name="Bae S."/>
            <person name="Jung H.Y."/>
            <person name="Kim M.K."/>
        </authorList>
    </citation>
    <scope>NUCLEOTIDE SEQUENCE [LARGE SCALE GENOMIC DNA]</scope>
    <source>
        <strain evidence="3 4">LCS9</strain>
    </source>
</reference>
<dbReference type="PANTHER" id="PTHR24321">
    <property type="entry name" value="DEHYDROGENASES, SHORT CHAIN"/>
    <property type="match status" value="1"/>
</dbReference>
<dbReference type="GO" id="GO:0016491">
    <property type="term" value="F:oxidoreductase activity"/>
    <property type="evidence" value="ECO:0007669"/>
    <property type="project" value="UniProtKB-KW"/>
</dbReference>
<proteinExistence type="inferred from homology"/>
<dbReference type="PRINTS" id="PR00080">
    <property type="entry name" value="SDRFAMILY"/>
</dbReference>
<keyword evidence="2" id="KW-0560">Oxidoreductase</keyword>
<dbReference type="CDD" id="cd05233">
    <property type="entry name" value="SDR_c"/>
    <property type="match status" value="1"/>
</dbReference>
<evidence type="ECO:0000256" key="2">
    <source>
        <dbReference type="ARBA" id="ARBA00023002"/>
    </source>
</evidence>
<dbReference type="SUPFAM" id="SSF51735">
    <property type="entry name" value="NAD(P)-binding Rossmann-fold domains"/>
    <property type="match status" value="1"/>
</dbReference>
<sequence length="253" mass="27043">MELIFQNQVALVTGGSFGIGRAAAIAFAQRGAKVAVADWIKDEENTTLERINEAGSEGIFIQCDVSKHADVKKLIDQTIATFGRLDCTFNKAGIEGIIAPTHECTEENWDKTIAINLKGVWLGMKYELTHMLLLGKGVIVNCASVVGLTGFKGLPAYVVSKHGLVGLTKTAALEYANAGIRINAVCPGVIHTAMIDRITGRDNEVEKQYTVMEPISRMGDPKEVAEAVVWLCSDAASFVTGHAMTVDGGFTAG</sequence>
<evidence type="ECO:0000256" key="1">
    <source>
        <dbReference type="ARBA" id="ARBA00006484"/>
    </source>
</evidence>
<dbReference type="InterPro" id="IPR036291">
    <property type="entry name" value="NAD(P)-bd_dom_sf"/>
</dbReference>
<dbReference type="Pfam" id="PF13561">
    <property type="entry name" value="adh_short_C2"/>
    <property type="match status" value="1"/>
</dbReference>
<dbReference type="STRING" id="1492898.SY85_02745"/>
<reference evidence="4" key="1">
    <citation type="submission" date="2015-01" db="EMBL/GenBank/DDBJ databases">
        <title>Flavisolibacter sp./LCS9/ whole genome sequencing.</title>
        <authorList>
            <person name="Kim M.K."/>
            <person name="Srinivasan S."/>
            <person name="Lee J.-J."/>
        </authorList>
    </citation>
    <scope>NUCLEOTIDE SEQUENCE [LARGE SCALE GENOMIC DNA]</scope>
    <source>
        <strain evidence="4">LCS9</strain>
    </source>
</reference>
<dbReference type="Proteomes" id="UP000077177">
    <property type="component" value="Chromosome"/>
</dbReference>
<dbReference type="OrthoDB" id="597477at2"/>
<gene>
    <name evidence="3" type="ORF">SY85_02745</name>
</gene>
<keyword evidence="4" id="KW-1185">Reference proteome</keyword>
<dbReference type="KEGG" id="fla:SY85_02745"/>